<organism evidence="1 2">
    <name type="scientific">Legionella antarctica</name>
    <dbReference type="NCBI Taxonomy" id="2708020"/>
    <lineage>
        <taxon>Bacteria</taxon>
        <taxon>Pseudomonadati</taxon>
        <taxon>Pseudomonadota</taxon>
        <taxon>Gammaproteobacteria</taxon>
        <taxon>Legionellales</taxon>
        <taxon>Legionellaceae</taxon>
        <taxon>Legionella</taxon>
    </lineage>
</organism>
<protein>
    <submittedName>
        <fullName evidence="1">Uncharacterized protein</fullName>
    </submittedName>
</protein>
<evidence type="ECO:0000313" key="1">
    <source>
        <dbReference type="EMBL" id="BCA93851.1"/>
    </source>
</evidence>
<evidence type="ECO:0000313" key="2">
    <source>
        <dbReference type="Proteomes" id="UP000502894"/>
    </source>
</evidence>
<reference evidence="1" key="1">
    <citation type="journal article" date="2020" name="Microbiol. Resour. Announc.">
        <title>Complete Genome Sequence of Novel Psychrotolerant Legionella Strain TUM19329, Isolated from Antarctic Lake Sediment.</title>
        <authorList>
            <person name="Shimada S."/>
            <person name="Nakai R."/>
            <person name="Aoki K."/>
            <person name="Shimoeda N."/>
            <person name="Ohno G."/>
            <person name="Miyazaki Y."/>
            <person name="Kudoh S."/>
            <person name="Imura S."/>
            <person name="Watanabe K."/>
            <person name="Ishii Y."/>
            <person name="Tateda K."/>
        </authorList>
    </citation>
    <scope>NUCLEOTIDE SEQUENCE [LARGE SCALE GENOMIC DNA]</scope>
    <source>
        <strain evidence="1">TUM19329</strain>
    </source>
</reference>
<dbReference type="EMBL" id="AP022839">
    <property type="protein sequence ID" value="BCA93851.1"/>
    <property type="molecule type" value="Genomic_DNA"/>
</dbReference>
<dbReference type="Proteomes" id="UP000502894">
    <property type="component" value="Chromosome"/>
</dbReference>
<dbReference type="KEGG" id="lant:TUM19329_02120"/>
<gene>
    <name evidence="1" type="ORF">TUM19329_02120</name>
</gene>
<sequence length="176" mass="20219">MKAQINSLAKLAQQKQKKSKGLRFCLRQSHSPAYYNLCRYLQEQGWRHTRFNYFAHFSEQNFQFNLQAAECLEFKHLLAQLVASFFPQVMPVTYCINDQNWFLILNQIADEYYRQGSQLADQTGDLAWILKPALLNNGQHIKIFHQLSQLEQHYLSGNRLGGGACDTALSNASASA</sequence>
<name>A0A6F8T062_9GAMM</name>
<keyword evidence="2" id="KW-1185">Reference proteome</keyword>
<accession>A0A6F8T062</accession>
<dbReference type="RefSeq" id="WP_173235720.1">
    <property type="nucleotide sequence ID" value="NZ_AP022839.1"/>
</dbReference>
<proteinExistence type="predicted"/>
<dbReference type="AlphaFoldDB" id="A0A6F8T062"/>